<keyword evidence="1" id="KW-0472">Membrane</keyword>
<sequence>MTEWHPKMTRELLPGRSVHDRYGTLRKLDRIGVPGLLVCIGLCCGGMALSQLDGVTYGPWVWWVAGIVGFPAWLAAGVWIVGGRLVVGSMGERREAERAAGYTTSLYAPNFMIRPPEIDHVDGESGRIVRLATEPWLTEPEYEARIRAIREAAGHDGA</sequence>
<reference evidence="2 3" key="1">
    <citation type="submission" date="2020-07" db="EMBL/GenBank/DDBJ databases">
        <title>Sequencing the genomes of 1000 actinobacteria strains.</title>
        <authorList>
            <person name="Klenk H.-P."/>
        </authorList>
    </citation>
    <scope>NUCLEOTIDE SEQUENCE [LARGE SCALE GENOMIC DNA]</scope>
    <source>
        <strain evidence="2 3">DSM 44121</strain>
    </source>
</reference>
<gene>
    <name evidence="2" type="ORF">FHX71_000824</name>
</gene>
<keyword evidence="1" id="KW-0812">Transmembrane</keyword>
<evidence type="ECO:0000313" key="3">
    <source>
        <dbReference type="Proteomes" id="UP000540568"/>
    </source>
</evidence>
<feature type="transmembrane region" description="Helical" evidence="1">
    <location>
        <begin position="61"/>
        <end position="87"/>
    </location>
</feature>
<keyword evidence="1" id="KW-1133">Transmembrane helix</keyword>
<evidence type="ECO:0000256" key="1">
    <source>
        <dbReference type="SAM" id="Phobius"/>
    </source>
</evidence>
<dbReference type="EMBL" id="JACGWV010000001">
    <property type="protein sequence ID" value="MBA8806882.1"/>
    <property type="molecule type" value="Genomic_DNA"/>
</dbReference>
<keyword evidence="3" id="KW-1185">Reference proteome</keyword>
<evidence type="ECO:0000313" key="2">
    <source>
        <dbReference type="EMBL" id="MBA8806882.1"/>
    </source>
</evidence>
<comment type="caution">
    <text evidence="2">The sequence shown here is derived from an EMBL/GenBank/DDBJ whole genome shotgun (WGS) entry which is preliminary data.</text>
</comment>
<accession>A0A7W3J5V9</accession>
<proteinExistence type="predicted"/>
<protein>
    <submittedName>
        <fullName evidence="2">Uncharacterized protein</fullName>
    </submittedName>
</protein>
<dbReference type="Proteomes" id="UP000540568">
    <property type="component" value="Unassembled WGS sequence"/>
</dbReference>
<dbReference type="AlphaFoldDB" id="A0A7W3J5V9"/>
<name>A0A7W3J5V9_9MICO</name>
<feature type="transmembrane region" description="Helical" evidence="1">
    <location>
        <begin position="31"/>
        <end position="49"/>
    </location>
</feature>
<dbReference type="RefSeq" id="WP_182614543.1">
    <property type="nucleotide sequence ID" value="NZ_BAAATF010000002.1"/>
</dbReference>
<organism evidence="2 3">
    <name type="scientific">Promicromonospora sukumoe</name>
    <dbReference type="NCBI Taxonomy" id="88382"/>
    <lineage>
        <taxon>Bacteria</taxon>
        <taxon>Bacillati</taxon>
        <taxon>Actinomycetota</taxon>
        <taxon>Actinomycetes</taxon>
        <taxon>Micrococcales</taxon>
        <taxon>Promicromonosporaceae</taxon>
        <taxon>Promicromonospora</taxon>
    </lineage>
</organism>